<comment type="caution">
    <text evidence="2">The sequence shown here is derived from an EMBL/GenBank/DDBJ whole genome shotgun (WGS) entry which is preliminary data.</text>
</comment>
<dbReference type="InterPro" id="IPR006311">
    <property type="entry name" value="TAT_signal"/>
</dbReference>
<evidence type="ECO:0000313" key="3">
    <source>
        <dbReference type="Proteomes" id="UP000753724"/>
    </source>
</evidence>
<name>A0ABW9XAT2_9SPHN</name>
<feature type="signal peptide" evidence="1">
    <location>
        <begin position="1"/>
        <end position="32"/>
    </location>
</feature>
<keyword evidence="1" id="KW-0732">Signal</keyword>
<sequence>MSHTPLLTHRRAVLKGGALGLIPALSSAPAWAAIAPGVLIDAHVIDRRVWPGALPRSDAPVLPFDGDITALWYHRLDPRWRRPGFVLGGITGADTLFVLEQLARTRHRAVVSRRPLSAGATQWVIAPAHPSIAG</sequence>
<organism evidence="2 3">
    <name type="scientific">Novosphingobium ovatum</name>
    <dbReference type="NCBI Taxonomy" id="1908523"/>
    <lineage>
        <taxon>Bacteria</taxon>
        <taxon>Pseudomonadati</taxon>
        <taxon>Pseudomonadota</taxon>
        <taxon>Alphaproteobacteria</taxon>
        <taxon>Sphingomonadales</taxon>
        <taxon>Sphingomonadaceae</taxon>
        <taxon>Novosphingobium</taxon>
    </lineage>
</organism>
<dbReference type="EMBL" id="JAAAPO010000001">
    <property type="protein sequence ID" value="NBC35644.1"/>
    <property type="molecule type" value="Genomic_DNA"/>
</dbReference>
<gene>
    <name evidence="2" type="ORF">GTZ99_03635</name>
</gene>
<dbReference type="PROSITE" id="PS51318">
    <property type="entry name" value="TAT"/>
    <property type="match status" value="1"/>
</dbReference>
<dbReference type="RefSeq" id="WP_161716894.1">
    <property type="nucleotide sequence ID" value="NZ_JAAAPO010000001.1"/>
</dbReference>
<proteinExistence type="predicted"/>
<evidence type="ECO:0008006" key="4">
    <source>
        <dbReference type="Google" id="ProtNLM"/>
    </source>
</evidence>
<evidence type="ECO:0000256" key="1">
    <source>
        <dbReference type="SAM" id="SignalP"/>
    </source>
</evidence>
<keyword evidence="3" id="KW-1185">Reference proteome</keyword>
<evidence type="ECO:0000313" key="2">
    <source>
        <dbReference type="EMBL" id="NBC35644.1"/>
    </source>
</evidence>
<dbReference type="Proteomes" id="UP000753724">
    <property type="component" value="Unassembled WGS sequence"/>
</dbReference>
<feature type="chain" id="PRO_5047229119" description="Secreted protein" evidence="1">
    <location>
        <begin position="33"/>
        <end position="134"/>
    </location>
</feature>
<protein>
    <recommendedName>
        <fullName evidence="4">Secreted protein</fullName>
    </recommendedName>
</protein>
<reference evidence="3" key="1">
    <citation type="submission" date="2020-01" db="EMBL/GenBank/DDBJ databases">
        <title>Sphingomonas sp. strain CSW-10.</title>
        <authorList>
            <person name="Chen W.-M."/>
        </authorList>
    </citation>
    <scope>NUCLEOTIDE SEQUENCE [LARGE SCALE GENOMIC DNA]</scope>
    <source>
        <strain evidence="3">FSY-8</strain>
    </source>
</reference>
<accession>A0ABW9XAT2</accession>